<dbReference type="GO" id="GO:0005096">
    <property type="term" value="F:GTPase activator activity"/>
    <property type="evidence" value="ECO:0007669"/>
    <property type="project" value="UniProtKB-KW"/>
</dbReference>
<dbReference type="InterPro" id="IPR035969">
    <property type="entry name" value="Rab-GAP_TBC_sf"/>
</dbReference>
<dbReference type="OrthoDB" id="206700at2759"/>
<evidence type="ECO:0000313" key="4">
    <source>
        <dbReference type="EMBL" id="TQV96583.1"/>
    </source>
</evidence>
<evidence type="ECO:0000256" key="2">
    <source>
        <dbReference type="SAM" id="MobiDB-lite"/>
    </source>
</evidence>
<dbReference type="FunFam" id="1.10.8.1310:FF:000005">
    <property type="entry name" value="GTPase-activating protein gyp10"/>
    <property type="match status" value="1"/>
</dbReference>
<feature type="compositionally biased region" description="Basic and acidic residues" evidence="2">
    <location>
        <begin position="90"/>
        <end position="107"/>
    </location>
</feature>
<accession>A0A545W1K7</accession>
<dbReference type="PROSITE" id="PS50086">
    <property type="entry name" value="TBC_RABGAP"/>
    <property type="match status" value="1"/>
</dbReference>
<feature type="region of interest" description="Disordered" evidence="2">
    <location>
        <begin position="1"/>
        <end position="36"/>
    </location>
</feature>
<dbReference type="PANTHER" id="PTHR20913">
    <property type="entry name" value="TBC1 DOMAIN FAMILY MEMBER 20/GTPASE"/>
    <property type="match status" value="1"/>
</dbReference>
<comment type="caution">
    <text evidence="4">The sequence shown here is derived from an EMBL/GenBank/DDBJ whole genome shotgun (WGS) entry which is preliminary data.</text>
</comment>
<organism evidence="4 5">
    <name type="scientific">Cordyceps javanica</name>
    <dbReference type="NCBI Taxonomy" id="43265"/>
    <lineage>
        <taxon>Eukaryota</taxon>
        <taxon>Fungi</taxon>
        <taxon>Dikarya</taxon>
        <taxon>Ascomycota</taxon>
        <taxon>Pezizomycotina</taxon>
        <taxon>Sordariomycetes</taxon>
        <taxon>Hypocreomycetidae</taxon>
        <taxon>Hypocreales</taxon>
        <taxon>Cordycipitaceae</taxon>
        <taxon>Cordyceps</taxon>
    </lineage>
</organism>
<feature type="domain" description="Rab-GAP TBC" evidence="3">
    <location>
        <begin position="61"/>
        <end position="256"/>
    </location>
</feature>
<evidence type="ECO:0000259" key="3">
    <source>
        <dbReference type="PROSITE" id="PS50086"/>
    </source>
</evidence>
<dbReference type="PANTHER" id="PTHR20913:SF7">
    <property type="entry name" value="RE60063P"/>
    <property type="match status" value="1"/>
</dbReference>
<dbReference type="SMART" id="SM00164">
    <property type="entry name" value="TBC"/>
    <property type="match status" value="1"/>
</dbReference>
<dbReference type="Gene3D" id="1.10.8.1310">
    <property type="match status" value="1"/>
</dbReference>
<dbReference type="SUPFAM" id="SSF47923">
    <property type="entry name" value="Ypt/Rab-GAP domain of gyp1p"/>
    <property type="match status" value="2"/>
</dbReference>
<keyword evidence="5" id="KW-1185">Reference proteome</keyword>
<reference evidence="4 5" key="1">
    <citation type="journal article" date="2019" name="Appl. Microbiol. Biotechnol.">
        <title>Genome sequence of Isaria javanica and comparative genome analysis insights into family S53 peptidase evolution in fungal entomopathogens.</title>
        <authorList>
            <person name="Lin R."/>
            <person name="Zhang X."/>
            <person name="Xin B."/>
            <person name="Zou M."/>
            <person name="Gao Y."/>
            <person name="Qin F."/>
            <person name="Hu Q."/>
            <person name="Xie B."/>
            <person name="Cheng X."/>
        </authorList>
    </citation>
    <scope>NUCLEOTIDE SEQUENCE [LARGE SCALE GENOMIC DNA]</scope>
    <source>
        <strain evidence="4 5">IJ1G</strain>
    </source>
</reference>
<name>A0A545W1K7_9HYPO</name>
<dbReference type="GO" id="GO:0005789">
    <property type="term" value="C:endoplasmic reticulum membrane"/>
    <property type="evidence" value="ECO:0007669"/>
    <property type="project" value="TreeGrafter"/>
</dbReference>
<dbReference type="InterPro" id="IPR045913">
    <property type="entry name" value="TBC20/Gyp8-like"/>
</dbReference>
<feature type="region of interest" description="Disordered" evidence="2">
    <location>
        <begin position="79"/>
        <end position="107"/>
    </location>
</feature>
<dbReference type="Pfam" id="PF00566">
    <property type="entry name" value="RabGAP-TBC"/>
    <property type="match status" value="1"/>
</dbReference>
<proteinExistence type="predicted"/>
<gene>
    <name evidence="4" type="ORF">IF1G_05166</name>
</gene>
<dbReference type="STRING" id="43265.A0A545W1K7"/>
<dbReference type="AlphaFoldDB" id="A0A545W1K7"/>
<dbReference type="EMBL" id="SPUK01000006">
    <property type="protein sequence ID" value="TQV96583.1"/>
    <property type="molecule type" value="Genomic_DNA"/>
</dbReference>
<evidence type="ECO:0000313" key="5">
    <source>
        <dbReference type="Proteomes" id="UP000315783"/>
    </source>
</evidence>
<dbReference type="Proteomes" id="UP000315783">
    <property type="component" value="Unassembled WGS sequence"/>
</dbReference>
<keyword evidence="1" id="KW-0343">GTPase activation</keyword>
<dbReference type="Gene3D" id="1.10.472.80">
    <property type="entry name" value="Ypt/Rab-GAP domain of gyp1p, domain 3"/>
    <property type="match status" value="1"/>
</dbReference>
<dbReference type="InterPro" id="IPR000195">
    <property type="entry name" value="Rab-GAP-TBC_dom"/>
</dbReference>
<evidence type="ECO:0000256" key="1">
    <source>
        <dbReference type="ARBA" id="ARBA00022468"/>
    </source>
</evidence>
<sequence>MHRESGGDDDDDERKTSTPENATVPDIVCQTDQKKQDEIRSACAEADIRELQRLAESAGGFLTDSLRQLAWPILLGVPAPRTNLNNEPPPKSDDDGGGWKELPRHRDEDQVQLDVNRSFVYYPHDLSDSDLERRRSQLSALISEVLRTCPYLCYFQGYHDICQVFLLVLQPAWAARCVTRLSVLRIRDFMLPNLGPTTAQLRLLPDILGCADPALRRHIATIEPFYALAGTLTMYAHNIEAYHDIARLFDVLLAREPVFSIYMFAQIVVDRRDEIFDIDEPDLLQVILARVPANMDLDSLIARSVTLYARCPPSTLPAWRRISRASALKTARDAQHAAGQTLQDGAAFFDEQSKELQWLDLRNSVLSVMWAYRRPAKALGMAVAVGLVAFYVRRNPTLLSSIASFFAK</sequence>
<protein>
    <submittedName>
        <fullName evidence="4">RabGAP/TBC</fullName>
    </submittedName>
</protein>
<dbReference type="GO" id="GO:0006888">
    <property type="term" value="P:endoplasmic reticulum to Golgi vesicle-mediated transport"/>
    <property type="evidence" value="ECO:0007669"/>
    <property type="project" value="TreeGrafter"/>
</dbReference>